<feature type="region of interest" description="Disordered" evidence="1">
    <location>
        <begin position="1"/>
        <end position="48"/>
    </location>
</feature>
<evidence type="ECO:0000313" key="2">
    <source>
        <dbReference type="EMBL" id="GFY29890.1"/>
    </source>
</evidence>
<sequence>MNESSPPHPQPRPSTSRKFLAERTSKPLPTTQATLPQQTLPPKGPFRCPNSIPREGKIVAYRDYGLPFREIGSRAG</sequence>
<feature type="compositionally biased region" description="Pro residues" evidence="1">
    <location>
        <begin position="1"/>
        <end position="12"/>
    </location>
</feature>
<protein>
    <submittedName>
        <fullName evidence="2">Uncharacterized protein</fullName>
    </submittedName>
</protein>
<keyword evidence="3" id="KW-1185">Reference proteome</keyword>
<dbReference type="EMBL" id="BMAU01021390">
    <property type="protein sequence ID" value="GFY29890.1"/>
    <property type="molecule type" value="Genomic_DNA"/>
</dbReference>
<dbReference type="AlphaFoldDB" id="A0A8X6W843"/>
<feature type="compositionally biased region" description="Low complexity" evidence="1">
    <location>
        <begin position="27"/>
        <end position="41"/>
    </location>
</feature>
<dbReference type="Proteomes" id="UP000887159">
    <property type="component" value="Unassembled WGS sequence"/>
</dbReference>
<organism evidence="2 3">
    <name type="scientific">Trichonephila clavipes</name>
    <name type="common">Golden silk orbweaver</name>
    <name type="synonym">Nephila clavipes</name>
    <dbReference type="NCBI Taxonomy" id="2585209"/>
    <lineage>
        <taxon>Eukaryota</taxon>
        <taxon>Metazoa</taxon>
        <taxon>Ecdysozoa</taxon>
        <taxon>Arthropoda</taxon>
        <taxon>Chelicerata</taxon>
        <taxon>Arachnida</taxon>
        <taxon>Araneae</taxon>
        <taxon>Araneomorphae</taxon>
        <taxon>Entelegynae</taxon>
        <taxon>Araneoidea</taxon>
        <taxon>Nephilidae</taxon>
        <taxon>Trichonephila</taxon>
    </lineage>
</organism>
<accession>A0A8X6W843</accession>
<reference evidence="2" key="1">
    <citation type="submission" date="2020-08" db="EMBL/GenBank/DDBJ databases">
        <title>Multicomponent nature underlies the extraordinary mechanical properties of spider dragline silk.</title>
        <authorList>
            <person name="Kono N."/>
            <person name="Nakamura H."/>
            <person name="Mori M."/>
            <person name="Yoshida Y."/>
            <person name="Ohtoshi R."/>
            <person name="Malay A.D."/>
            <person name="Moran D.A.P."/>
            <person name="Tomita M."/>
            <person name="Numata K."/>
            <person name="Arakawa K."/>
        </authorList>
    </citation>
    <scope>NUCLEOTIDE SEQUENCE</scope>
</reference>
<evidence type="ECO:0000313" key="3">
    <source>
        <dbReference type="Proteomes" id="UP000887159"/>
    </source>
</evidence>
<name>A0A8X6W843_TRICX</name>
<gene>
    <name evidence="2" type="ORF">TNCV_4072031</name>
</gene>
<comment type="caution">
    <text evidence="2">The sequence shown here is derived from an EMBL/GenBank/DDBJ whole genome shotgun (WGS) entry which is preliminary data.</text>
</comment>
<proteinExistence type="predicted"/>
<evidence type="ECO:0000256" key="1">
    <source>
        <dbReference type="SAM" id="MobiDB-lite"/>
    </source>
</evidence>